<dbReference type="PANTHER" id="PTHR46009">
    <property type="entry name" value="VACUOLAR PROTEIN SORTING-ASSOCIATED PROTEIN VTA1 HOMOLOG"/>
    <property type="match status" value="1"/>
</dbReference>
<evidence type="ECO:0000256" key="9">
    <source>
        <dbReference type="SAM" id="MobiDB-lite"/>
    </source>
</evidence>
<evidence type="ECO:0000256" key="7">
    <source>
        <dbReference type="ARBA" id="ARBA00022927"/>
    </source>
</evidence>
<dbReference type="GO" id="GO:0015031">
    <property type="term" value="P:protein transport"/>
    <property type="evidence" value="ECO:0007669"/>
    <property type="project" value="UniProtKB-KW"/>
</dbReference>
<evidence type="ECO:0000256" key="1">
    <source>
        <dbReference type="ARBA" id="ARBA00004481"/>
    </source>
</evidence>
<dbReference type="GO" id="GO:0005771">
    <property type="term" value="C:multivesicular body"/>
    <property type="evidence" value="ECO:0007669"/>
    <property type="project" value="TreeGrafter"/>
</dbReference>
<organism evidence="12 13">
    <name type="scientific">Coemansia reversa (strain ATCC 12441 / NRRL 1564)</name>
    <dbReference type="NCBI Taxonomy" id="763665"/>
    <lineage>
        <taxon>Eukaryota</taxon>
        <taxon>Fungi</taxon>
        <taxon>Fungi incertae sedis</taxon>
        <taxon>Zoopagomycota</taxon>
        <taxon>Kickxellomycotina</taxon>
        <taxon>Kickxellomycetes</taxon>
        <taxon>Kickxellales</taxon>
        <taxon>Kickxellaceae</taxon>
        <taxon>Coemansia</taxon>
    </lineage>
</organism>
<feature type="compositionally biased region" description="Acidic residues" evidence="9">
    <location>
        <begin position="159"/>
        <end position="169"/>
    </location>
</feature>
<feature type="domain" description="Vta1/callose synthase N-terminal" evidence="10">
    <location>
        <begin position="12"/>
        <end position="153"/>
    </location>
</feature>
<keyword evidence="4" id="KW-0813">Transport</keyword>
<proteinExistence type="inferred from homology"/>
<dbReference type="EMBL" id="KZ303503">
    <property type="protein sequence ID" value="PIA15978.1"/>
    <property type="molecule type" value="Genomic_DNA"/>
</dbReference>
<evidence type="ECO:0000313" key="13">
    <source>
        <dbReference type="Proteomes" id="UP000242474"/>
    </source>
</evidence>
<keyword evidence="5" id="KW-0963">Cytoplasm</keyword>
<dbReference type="Gene3D" id="1.25.40.270">
    <property type="entry name" value="Vacuolar protein sorting-associated protein vta1"/>
    <property type="match status" value="1"/>
</dbReference>
<dbReference type="InterPro" id="IPR044538">
    <property type="entry name" value="Vta1-like"/>
</dbReference>
<dbReference type="PANTHER" id="PTHR46009:SF1">
    <property type="entry name" value="VACUOLAR PROTEIN SORTING-ASSOCIATED PROTEIN VTA1 HOMOLOG"/>
    <property type="match status" value="1"/>
</dbReference>
<keyword evidence="13" id="KW-1185">Reference proteome</keyword>
<evidence type="ECO:0000256" key="2">
    <source>
        <dbReference type="ARBA" id="ARBA00004496"/>
    </source>
</evidence>
<dbReference type="GO" id="GO:0010008">
    <property type="term" value="C:endosome membrane"/>
    <property type="evidence" value="ECO:0007669"/>
    <property type="project" value="UniProtKB-SubCell"/>
</dbReference>
<keyword evidence="7" id="KW-0653">Protein transport</keyword>
<feature type="compositionally biased region" description="Polar residues" evidence="9">
    <location>
        <begin position="303"/>
        <end position="312"/>
    </location>
</feature>
<evidence type="ECO:0000256" key="6">
    <source>
        <dbReference type="ARBA" id="ARBA00022753"/>
    </source>
</evidence>
<feature type="compositionally biased region" description="Pro residues" evidence="9">
    <location>
        <begin position="225"/>
        <end position="246"/>
    </location>
</feature>
<comment type="subcellular location">
    <subcellularLocation>
        <location evidence="2">Cytoplasm</location>
    </subcellularLocation>
    <subcellularLocation>
        <location evidence="1">Endosome membrane</location>
        <topology evidence="1">Peripheral membrane protein</topology>
    </subcellularLocation>
</comment>
<dbReference type="OrthoDB" id="391137at2759"/>
<dbReference type="InterPro" id="IPR041212">
    <property type="entry name" value="Vta1_C"/>
</dbReference>
<name>A0A2G5BAD9_COERN</name>
<dbReference type="Pfam" id="PF04652">
    <property type="entry name" value="Vta1"/>
    <property type="match status" value="1"/>
</dbReference>
<sequence>MANSIPEELQHIQPYIQRSQELYKFDPVVSYFCKYYAARQAITQENASDSAQTFLLQLLDELEHEKAQLQDNDSMKDDTTASEHCTTLGIKVFSGADKEDRDGIATKDTAKNFIVASQLLQILAAFGDIPDKIANIIKYSKWRAVLILRAIREGRQPEPPEDANQEQELPEQAQDLSGQSQEQQQSEQSHTQQNSFTNWPSPPQHQEQSTQQHPTTYQAISSPQPSMPPSAFMPPPQGHTLSPPPQTYSSPQAFSSPPPPPQQSASPLNYPNHQLQQQQPVVSNGGVQHNLDPLPSVPPNRVYTGTPTSAANTPDPYPGAATFIPVPAANIPPVKAPESGGSELVLDPTDAKAAQKLARWAISALEYDDVNTAIENLQKAINVLRPYTNSQSR</sequence>
<dbReference type="STRING" id="763665.A0A2G5BAD9"/>
<dbReference type="Gene3D" id="1.20.5.420">
    <property type="entry name" value="Immunoglobulin FC, subunit C"/>
    <property type="match status" value="1"/>
</dbReference>
<evidence type="ECO:0000313" key="12">
    <source>
        <dbReference type="EMBL" id="PIA15978.1"/>
    </source>
</evidence>
<comment type="similarity">
    <text evidence="3">Belongs to the VTA1 family.</text>
</comment>
<feature type="compositionally biased region" description="Low complexity" evidence="9">
    <location>
        <begin position="172"/>
        <end position="195"/>
    </location>
</feature>
<dbReference type="GO" id="GO:0032511">
    <property type="term" value="P:late endosome to vacuole transport via multivesicular body sorting pathway"/>
    <property type="evidence" value="ECO:0007669"/>
    <property type="project" value="InterPro"/>
</dbReference>
<feature type="region of interest" description="Disordered" evidence="9">
    <location>
        <begin position="156"/>
        <end position="271"/>
    </location>
</feature>
<feature type="compositionally biased region" description="Polar residues" evidence="9">
    <location>
        <begin position="196"/>
        <end position="220"/>
    </location>
</feature>
<evidence type="ECO:0000256" key="4">
    <source>
        <dbReference type="ARBA" id="ARBA00022448"/>
    </source>
</evidence>
<accession>A0A2G5BAD9</accession>
<evidence type="ECO:0000256" key="5">
    <source>
        <dbReference type="ARBA" id="ARBA00022490"/>
    </source>
</evidence>
<keyword evidence="8" id="KW-0472">Membrane</keyword>
<dbReference type="AlphaFoldDB" id="A0A2G5BAD9"/>
<feature type="domain" description="Vta1 C-terminal" evidence="11">
    <location>
        <begin position="352"/>
        <end position="385"/>
    </location>
</feature>
<dbReference type="Proteomes" id="UP000242474">
    <property type="component" value="Unassembled WGS sequence"/>
</dbReference>
<reference evidence="12 13" key="1">
    <citation type="journal article" date="2015" name="Genome Biol. Evol.">
        <title>Phylogenomic analyses indicate that early fungi evolved digesting cell walls of algal ancestors of land plants.</title>
        <authorList>
            <person name="Chang Y."/>
            <person name="Wang S."/>
            <person name="Sekimoto S."/>
            <person name="Aerts A.L."/>
            <person name="Choi C."/>
            <person name="Clum A."/>
            <person name="LaButti K.M."/>
            <person name="Lindquist E.A."/>
            <person name="Yee Ngan C."/>
            <person name="Ohm R.A."/>
            <person name="Salamov A.A."/>
            <person name="Grigoriev I.V."/>
            <person name="Spatafora J.W."/>
            <person name="Berbee M.L."/>
        </authorList>
    </citation>
    <scope>NUCLEOTIDE SEQUENCE [LARGE SCALE GENOMIC DNA]</scope>
    <source>
        <strain evidence="12 13">NRRL 1564</strain>
    </source>
</reference>
<dbReference type="InterPro" id="IPR039431">
    <property type="entry name" value="Vta1/CALS_N"/>
</dbReference>
<evidence type="ECO:0000259" key="10">
    <source>
        <dbReference type="Pfam" id="PF04652"/>
    </source>
</evidence>
<evidence type="ECO:0000259" key="11">
    <source>
        <dbReference type="Pfam" id="PF18097"/>
    </source>
</evidence>
<evidence type="ECO:0000256" key="8">
    <source>
        <dbReference type="ARBA" id="ARBA00023136"/>
    </source>
</evidence>
<dbReference type="InterPro" id="IPR023175">
    <property type="entry name" value="Vta1/CALS_N_sf"/>
</dbReference>
<evidence type="ECO:0000256" key="3">
    <source>
        <dbReference type="ARBA" id="ARBA00007895"/>
    </source>
</evidence>
<feature type="region of interest" description="Disordered" evidence="9">
    <location>
        <begin position="294"/>
        <end position="318"/>
    </location>
</feature>
<protein>
    <submittedName>
        <fullName evidence="12">DUF605-domain-containing protein</fullName>
    </submittedName>
</protein>
<dbReference type="Pfam" id="PF18097">
    <property type="entry name" value="Vta1_C"/>
    <property type="match status" value="1"/>
</dbReference>
<keyword evidence="6" id="KW-0967">Endosome</keyword>
<gene>
    <name evidence="12" type="ORF">COEREDRAFT_81671</name>
</gene>